<accession>A0A918CMY4</accession>
<dbReference type="Proteomes" id="UP000603865">
    <property type="component" value="Unassembled WGS sequence"/>
</dbReference>
<dbReference type="EMBL" id="BMQL01000046">
    <property type="protein sequence ID" value="GGR29393.1"/>
    <property type="molecule type" value="Genomic_DNA"/>
</dbReference>
<evidence type="ECO:0000313" key="1">
    <source>
        <dbReference type="EMBL" id="GGR29393.1"/>
    </source>
</evidence>
<proteinExistence type="predicted"/>
<dbReference type="AlphaFoldDB" id="A0A918CMY4"/>
<keyword evidence="2" id="KW-1185">Reference proteome</keyword>
<reference evidence="1" key="1">
    <citation type="journal article" date="2014" name="Int. J. Syst. Evol. Microbiol.">
        <title>Complete genome sequence of Corynebacterium casei LMG S-19264T (=DSM 44701T), isolated from a smear-ripened cheese.</title>
        <authorList>
            <consortium name="US DOE Joint Genome Institute (JGI-PGF)"/>
            <person name="Walter F."/>
            <person name="Albersmeier A."/>
            <person name="Kalinowski J."/>
            <person name="Ruckert C."/>
        </authorList>
    </citation>
    <scope>NUCLEOTIDE SEQUENCE</scope>
    <source>
        <strain evidence="1">JCM 31311</strain>
    </source>
</reference>
<reference evidence="1" key="2">
    <citation type="submission" date="2020-09" db="EMBL/GenBank/DDBJ databases">
        <authorList>
            <person name="Sun Q."/>
            <person name="Ohkuma M."/>
        </authorList>
    </citation>
    <scope>NUCLEOTIDE SEQUENCE</scope>
    <source>
        <strain evidence="1">JCM 31311</strain>
    </source>
</reference>
<protein>
    <submittedName>
        <fullName evidence="1">Uncharacterized protein</fullName>
    </submittedName>
</protein>
<name>A0A918CMY4_9DEIO</name>
<evidence type="ECO:0000313" key="2">
    <source>
        <dbReference type="Proteomes" id="UP000603865"/>
    </source>
</evidence>
<dbReference type="RefSeq" id="WP_189092813.1">
    <property type="nucleotide sequence ID" value="NZ_BMQL01000046.1"/>
</dbReference>
<comment type="caution">
    <text evidence="1">The sequence shown here is derived from an EMBL/GenBank/DDBJ whole genome shotgun (WGS) entry which is preliminary data.</text>
</comment>
<organism evidence="1 2">
    <name type="scientific">Deinococcus ruber</name>
    <dbReference type="NCBI Taxonomy" id="1848197"/>
    <lineage>
        <taxon>Bacteria</taxon>
        <taxon>Thermotogati</taxon>
        <taxon>Deinococcota</taxon>
        <taxon>Deinococci</taxon>
        <taxon>Deinococcales</taxon>
        <taxon>Deinococcaceae</taxon>
        <taxon>Deinococcus</taxon>
    </lineage>
</organism>
<gene>
    <name evidence="1" type="ORF">GCM10008957_45530</name>
</gene>
<sequence>MRTLPDRPITHRLTRQPITRLEHLAGSAEMRQQMGAPADPKRWKVEHPLYQGADGVLAHAPDE</sequence>